<keyword evidence="7" id="KW-1185">Reference proteome</keyword>
<sequence>MSHPYSRQALISGTKKFLSGKVISALLTLGILLVTVRLLPVTEYGAYVTLLAMTEIGRSLAQLGLAWLTARQLPEYRLKADGPRLIRFCRRVAVWQSAALIACALLFAVLMDAYLNWAGLQAFRPAAWVFLGVFLVEGVGRFLREAVLGPLLLQGGIRASMVGRQLLYLVALLVLWRLSGSDLTQLSLFPLAQTLAQPGGGLYAVVLIELIASVFGTLIAMACLFRFCRSMRGLQGEAGWTEPSIREQWWLSLHMYFAHLLTLLYSPQALVNLLQKYLGPEASAVFGFLRTLNDQIARYLPASLLFSLIRPKLVAVYVNGGGTSELSRLTNSAGKVSLVILLPLVSVAAVFGDDLIHLISGGKFSDSGYLFFGFLLCLIPYSQRLLLETAAVTLDQANLCKWGAALGLITLPSLWGLLHLGFGVWAAVIAIGLGHVLFNTFIIAGLKRRCDYAFDWLNQTKLILAMAVAIIPGAIGPDVSVAVIGAGLIPLLGYSLLIVGAFAVSVLLLRPFTAEETGLLKSLVKRGASTA</sequence>
<comment type="subcellular location">
    <subcellularLocation>
        <location evidence="1">Cell membrane</location>
        <topology evidence="1">Multi-pass membrane protein</topology>
    </subcellularLocation>
</comment>
<evidence type="ECO:0000256" key="2">
    <source>
        <dbReference type="ARBA" id="ARBA00022475"/>
    </source>
</evidence>
<gene>
    <name evidence="6" type="ordered locus">HCH_03422</name>
</gene>
<dbReference type="RefSeq" id="WP_011397238.1">
    <property type="nucleotide sequence ID" value="NC_007645.1"/>
</dbReference>
<name>Q2SGQ4_HAHCH</name>
<dbReference type="KEGG" id="hch:HCH_03422"/>
<dbReference type="OrthoDB" id="8573819at2"/>
<dbReference type="InterPro" id="IPR050833">
    <property type="entry name" value="Poly_Biosynth_Transport"/>
</dbReference>
<evidence type="ECO:0000256" key="4">
    <source>
        <dbReference type="ARBA" id="ARBA00022989"/>
    </source>
</evidence>
<evidence type="ECO:0000313" key="7">
    <source>
        <dbReference type="Proteomes" id="UP000000238"/>
    </source>
</evidence>
<dbReference type="Proteomes" id="UP000000238">
    <property type="component" value="Chromosome"/>
</dbReference>
<evidence type="ECO:0000256" key="5">
    <source>
        <dbReference type="ARBA" id="ARBA00023136"/>
    </source>
</evidence>
<dbReference type="STRING" id="349521.HCH_03422"/>
<keyword evidence="3" id="KW-0812">Transmembrane</keyword>
<dbReference type="HOGENOM" id="CLU_512649_0_0_6"/>
<dbReference type="eggNOG" id="COG2244">
    <property type="taxonomic scope" value="Bacteria"/>
</dbReference>
<dbReference type="PANTHER" id="PTHR30250">
    <property type="entry name" value="PST FAMILY PREDICTED COLANIC ACID TRANSPORTER"/>
    <property type="match status" value="1"/>
</dbReference>
<evidence type="ECO:0000313" key="6">
    <source>
        <dbReference type="EMBL" id="ABC30170.1"/>
    </source>
</evidence>
<organism evidence="6 7">
    <name type="scientific">Hahella chejuensis (strain KCTC 2396)</name>
    <dbReference type="NCBI Taxonomy" id="349521"/>
    <lineage>
        <taxon>Bacteria</taxon>
        <taxon>Pseudomonadati</taxon>
        <taxon>Pseudomonadota</taxon>
        <taxon>Gammaproteobacteria</taxon>
        <taxon>Oceanospirillales</taxon>
        <taxon>Hahellaceae</taxon>
        <taxon>Hahella</taxon>
    </lineage>
</organism>
<dbReference type="AlphaFoldDB" id="Q2SGQ4"/>
<proteinExistence type="predicted"/>
<evidence type="ECO:0008006" key="8">
    <source>
        <dbReference type="Google" id="ProtNLM"/>
    </source>
</evidence>
<dbReference type="EMBL" id="CP000155">
    <property type="protein sequence ID" value="ABC30170.1"/>
    <property type="molecule type" value="Genomic_DNA"/>
</dbReference>
<dbReference type="PANTHER" id="PTHR30250:SF11">
    <property type="entry name" value="O-ANTIGEN TRANSPORTER-RELATED"/>
    <property type="match status" value="1"/>
</dbReference>
<reference evidence="6 7" key="1">
    <citation type="journal article" date="2005" name="Nucleic Acids Res.">
        <title>Genomic blueprint of Hahella chejuensis, a marine microbe producing an algicidal agent.</title>
        <authorList>
            <person name="Jeong H."/>
            <person name="Yim J.H."/>
            <person name="Lee C."/>
            <person name="Choi S.-H."/>
            <person name="Park Y.K."/>
            <person name="Yoon S.H."/>
            <person name="Hur C.-G."/>
            <person name="Kang H.-Y."/>
            <person name="Kim D."/>
            <person name="Lee H.H."/>
            <person name="Park K.H."/>
            <person name="Park S.-H."/>
            <person name="Park H.-S."/>
            <person name="Lee H.K."/>
            <person name="Oh T.K."/>
            <person name="Kim J.F."/>
        </authorList>
    </citation>
    <scope>NUCLEOTIDE SEQUENCE [LARGE SCALE GENOMIC DNA]</scope>
    <source>
        <strain evidence="6 7">KCTC 2396</strain>
    </source>
</reference>
<evidence type="ECO:0000256" key="3">
    <source>
        <dbReference type="ARBA" id="ARBA00022692"/>
    </source>
</evidence>
<protein>
    <recommendedName>
        <fullName evidence="8">Membrane protein involved in the export of O-antigen and teichoic acid</fullName>
    </recommendedName>
</protein>
<keyword evidence="5" id="KW-0472">Membrane</keyword>
<keyword evidence="2" id="KW-1003">Cell membrane</keyword>
<keyword evidence="4" id="KW-1133">Transmembrane helix</keyword>
<dbReference type="GO" id="GO:0005886">
    <property type="term" value="C:plasma membrane"/>
    <property type="evidence" value="ECO:0007669"/>
    <property type="project" value="UniProtKB-SubCell"/>
</dbReference>
<accession>Q2SGQ4</accession>
<evidence type="ECO:0000256" key="1">
    <source>
        <dbReference type="ARBA" id="ARBA00004651"/>
    </source>
</evidence>